<dbReference type="EMBL" id="LAZR01050077">
    <property type="protein sequence ID" value="KKK88169.1"/>
    <property type="molecule type" value="Genomic_DNA"/>
</dbReference>
<name>A0A0F9BBY9_9ZZZZ</name>
<dbReference type="AlphaFoldDB" id="A0A0F9BBY9"/>
<proteinExistence type="predicted"/>
<evidence type="ECO:0000313" key="1">
    <source>
        <dbReference type="EMBL" id="KKK88169.1"/>
    </source>
</evidence>
<accession>A0A0F9BBY9</accession>
<reference evidence="1" key="1">
    <citation type="journal article" date="2015" name="Nature">
        <title>Complex archaea that bridge the gap between prokaryotes and eukaryotes.</title>
        <authorList>
            <person name="Spang A."/>
            <person name="Saw J.H."/>
            <person name="Jorgensen S.L."/>
            <person name="Zaremba-Niedzwiedzka K."/>
            <person name="Martijn J."/>
            <person name="Lind A.E."/>
            <person name="van Eijk R."/>
            <person name="Schleper C."/>
            <person name="Guy L."/>
            <person name="Ettema T.J."/>
        </authorList>
    </citation>
    <scope>NUCLEOTIDE SEQUENCE</scope>
</reference>
<feature type="non-terminal residue" evidence="1">
    <location>
        <position position="1"/>
    </location>
</feature>
<gene>
    <name evidence="1" type="ORF">LCGC14_2745870</name>
</gene>
<comment type="caution">
    <text evidence="1">The sequence shown here is derived from an EMBL/GenBank/DDBJ whole genome shotgun (WGS) entry which is preliminary data.</text>
</comment>
<protein>
    <submittedName>
        <fullName evidence="1">Uncharacterized protein</fullName>
    </submittedName>
</protein>
<sequence>YSTGLCDLFQLRSKKMNIDVVSGWIGKEFLNDGTVKNE</sequence>
<organism evidence="1">
    <name type="scientific">marine sediment metagenome</name>
    <dbReference type="NCBI Taxonomy" id="412755"/>
    <lineage>
        <taxon>unclassified sequences</taxon>
        <taxon>metagenomes</taxon>
        <taxon>ecological metagenomes</taxon>
    </lineage>
</organism>